<sequence>MDPLDIENEIHRAVARLTAKIAEQAAEIERLKKQLEDTDDMITKGLSRALKGGD</sequence>
<protein>
    <submittedName>
        <fullName evidence="2">Uncharacterized protein</fullName>
    </submittedName>
</protein>
<keyword evidence="1" id="KW-0175">Coiled coil</keyword>
<feature type="coiled-coil region" evidence="1">
    <location>
        <begin position="14"/>
        <end position="41"/>
    </location>
</feature>
<name>A0A6M3LID6_9ZZZZ</name>
<gene>
    <name evidence="2" type="ORF">MM415B03657_0002</name>
</gene>
<reference evidence="2" key="1">
    <citation type="submission" date="2020-03" db="EMBL/GenBank/DDBJ databases">
        <title>The deep terrestrial virosphere.</title>
        <authorList>
            <person name="Holmfeldt K."/>
            <person name="Nilsson E."/>
            <person name="Simone D."/>
            <person name="Lopez-Fernandez M."/>
            <person name="Wu X."/>
            <person name="de Brujin I."/>
            <person name="Lundin D."/>
            <person name="Andersson A."/>
            <person name="Bertilsson S."/>
            <person name="Dopson M."/>
        </authorList>
    </citation>
    <scope>NUCLEOTIDE SEQUENCE</scope>
    <source>
        <strain evidence="2">MM415B03657</strain>
    </source>
</reference>
<proteinExistence type="predicted"/>
<accession>A0A6M3LID6</accession>
<organism evidence="2">
    <name type="scientific">viral metagenome</name>
    <dbReference type="NCBI Taxonomy" id="1070528"/>
    <lineage>
        <taxon>unclassified sequences</taxon>
        <taxon>metagenomes</taxon>
        <taxon>organismal metagenomes</taxon>
    </lineage>
</organism>
<dbReference type="AlphaFoldDB" id="A0A6M3LID6"/>
<dbReference type="EMBL" id="MT143284">
    <property type="protein sequence ID" value="QJA95077.1"/>
    <property type="molecule type" value="Genomic_DNA"/>
</dbReference>
<evidence type="ECO:0000256" key="1">
    <source>
        <dbReference type="SAM" id="Coils"/>
    </source>
</evidence>
<evidence type="ECO:0000313" key="2">
    <source>
        <dbReference type="EMBL" id="QJA95077.1"/>
    </source>
</evidence>